<keyword evidence="2" id="KW-1185">Reference proteome</keyword>
<sequence length="57" mass="6192">MIEHLGGPRQRRADLFKAGDSAAYLTTVAAAVDCAYANGAATPQKRYNRKRESKHAS</sequence>
<proteinExistence type="predicted"/>
<evidence type="ECO:0000313" key="2">
    <source>
        <dbReference type="Proteomes" id="UP001629235"/>
    </source>
</evidence>
<dbReference type="EMBL" id="JAQQDW010000069">
    <property type="protein sequence ID" value="MFM0107038.1"/>
    <property type="molecule type" value="Genomic_DNA"/>
</dbReference>
<comment type="caution">
    <text evidence="1">The sequence shown here is derived from an EMBL/GenBank/DDBJ whole genome shotgun (WGS) entry which is preliminary data.</text>
</comment>
<reference evidence="1 2" key="1">
    <citation type="journal article" date="2024" name="Chem. Sci.">
        <title>Discovery of megapolipeptins by genome mining of a Burkholderiales bacteria collection.</title>
        <authorList>
            <person name="Paulo B.S."/>
            <person name="Recchia M.J.J."/>
            <person name="Lee S."/>
            <person name="Fergusson C.H."/>
            <person name="Romanowski S.B."/>
            <person name="Hernandez A."/>
            <person name="Krull N."/>
            <person name="Liu D.Y."/>
            <person name="Cavanagh H."/>
            <person name="Bos A."/>
            <person name="Gray C.A."/>
            <person name="Murphy B.T."/>
            <person name="Linington R.G."/>
            <person name="Eustaquio A.S."/>
        </authorList>
    </citation>
    <scope>NUCLEOTIDE SEQUENCE [LARGE SCALE GENOMIC DNA]</scope>
    <source>
        <strain evidence="1 2">RL18-126-BIB-B</strain>
    </source>
</reference>
<evidence type="ECO:0000313" key="1">
    <source>
        <dbReference type="EMBL" id="MFM0107038.1"/>
    </source>
</evidence>
<dbReference type="Proteomes" id="UP001629235">
    <property type="component" value="Unassembled WGS sequence"/>
</dbReference>
<gene>
    <name evidence="1" type="ORF">PQR01_27015</name>
</gene>
<accession>A0ACC7NKN4</accession>
<protein>
    <submittedName>
        <fullName evidence="1">Uncharacterized protein</fullName>
    </submittedName>
</protein>
<organism evidence="1 2">
    <name type="scientific">Paraburkholderia rhynchosiae</name>
    <dbReference type="NCBI Taxonomy" id="487049"/>
    <lineage>
        <taxon>Bacteria</taxon>
        <taxon>Pseudomonadati</taxon>
        <taxon>Pseudomonadota</taxon>
        <taxon>Betaproteobacteria</taxon>
        <taxon>Burkholderiales</taxon>
        <taxon>Burkholderiaceae</taxon>
        <taxon>Paraburkholderia</taxon>
    </lineage>
</organism>
<name>A0ACC7NKN4_9BURK</name>